<keyword evidence="5" id="KW-1185">Reference proteome</keyword>
<dbReference type="InterPro" id="IPR020802">
    <property type="entry name" value="TesA-like"/>
</dbReference>
<organism evidence="4 5">
    <name type="scientific">Labedaea rhizosphaerae</name>
    <dbReference type="NCBI Taxonomy" id="598644"/>
    <lineage>
        <taxon>Bacteria</taxon>
        <taxon>Bacillati</taxon>
        <taxon>Actinomycetota</taxon>
        <taxon>Actinomycetes</taxon>
        <taxon>Pseudonocardiales</taxon>
        <taxon>Pseudonocardiaceae</taxon>
        <taxon>Labedaea</taxon>
    </lineage>
</organism>
<dbReference type="OrthoDB" id="4169718at2"/>
<evidence type="ECO:0000256" key="2">
    <source>
        <dbReference type="ARBA" id="ARBA00022801"/>
    </source>
</evidence>
<name>A0A4R6S0P5_LABRH</name>
<dbReference type="AlphaFoldDB" id="A0A4R6S0P5"/>
<dbReference type="SMART" id="SM00824">
    <property type="entry name" value="PKS_TE"/>
    <property type="match status" value="1"/>
</dbReference>
<dbReference type="Gene3D" id="3.40.50.1820">
    <property type="entry name" value="alpha/beta hydrolase"/>
    <property type="match status" value="1"/>
</dbReference>
<dbReference type="PANTHER" id="PTHR11487">
    <property type="entry name" value="THIOESTERASE"/>
    <property type="match status" value="1"/>
</dbReference>
<sequence>MTTTSHGWVRPGPGVAPQGRPARPRLVCLTYAGRGASGFAEWPRLLGDTADVLAVQLPAREERRTDPPVTDIDALRGQLLPELLPWLDGPFVLFGHCMGGLLAASLVTTLVAQHDREPAALVLSGTAPPWQQDALGDLAAMTDGEFIRGLRKAGALTPKQIAEPAVLALMLPAIRADYLLFESTREVFGEPAAPPLRCPLELFAGESDTAIDPDAMRAWGALTSGPVALRVFPGDHFFLDTAAADVAGAVAGIVREVCP</sequence>
<dbReference type="Proteomes" id="UP000295444">
    <property type="component" value="Unassembled WGS sequence"/>
</dbReference>
<feature type="domain" description="Thioesterase TesA-like" evidence="3">
    <location>
        <begin position="27"/>
        <end position="258"/>
    </location>
</feature>
<evidence type="ECO:0000259" key="3">
    <source>
        <dbReference type="SMART" id="SM00824"/>
    </source>
</evidence>
<keyword evidence="2 4" id="KW-0378">Hydrolase</keyword>
<reference evidence="4 5" key="1">
    <citation type="submission" date="2019-03" db="EMBL/GenBank/DDBJ databases">
        <title>Genomic Encyclopedia of Type Strains, Phase IV (KMG-IV): sequencing the most valuable type-strain genomes for metagenomic binning, comparative biology and taxonomic classification.</title>
        <authorList>
            <person name="Goeker M."/>
        </authorList>
    </citation>
    <scope>NUCLEOTIDE SEQUENCE [LARGE SCALE GENOMIC DNA]</scope>
    <source>
        <strain evidence="4 5">DSM 45361</strain>
    </source>
</reference>
<gene>
    <name evidence="4" type="ORF">EV186_107255</name>
</gene>
<dbReference type="InterPro" id="IPR001031">
    <property type="entry name" value="Thioesterase"/>
</dbReference>
<dbReference type="GO" id="GO:0016787">
    <property type="term" value="F:hydrolase activity"/>
    <property type="evidence" value="ECO:0007669"/>
    <property type="project" value="UniProtKB-KW"/>
</dbReference>
<dbReference type="InterPro" id="IPR012223">
    <property type="entry name" value="TEII"/>
</dbReference>
<comment type="caution">
    <text evidence="4">The sequence shown here is derived from an EMBL/GenBank/DDBJ whole genome shotgun (WGS) entry which is preliminary data.</text>
</comment>
<dbReference type="RefSeq" id="WP_133853351.1">
    <property type="nucleotide sequence ID" value="NZ_SNXZ01000007.1"/>
</dbReference>
<dbReference type="GO" id="GO:0008610">
    <property type="term" value="P:lipid biosynthetic process"/>
    <property type="evidence" value="ECO:0007669"/>
    <property type="project" value="TreeGrafter"/>
</dbReference>
<evidence type="ECO:0000313" key="4">
    <source>
        <dbReference type="EMBL" id="TDP93020.1"/>
    </source>
</evidence>
<accession>A0A4R6S0P5</accession>
<dbReference type="SUPFAM" id="SSF53474">
    <property type="entry name" value="alpha/beta-Hydrolases"/>
    <property type="match status" value="1"/>
</dbReference>
<proteinExistence type="inferred from homology"/>
<protein>
    <submittedName>
        <fullName evidence="4">Medium-chain acyl-[acyl-carrier-protein] hydrolase</fullName>
    </submittedName>
</protein>
<dbReference type="EMBL" id="SNXZ01000007">
    <property type="protein sequence ID" value="TDP93020.1"/>
    <property type="molecule type" value="Genomic_DNA"/>
</dbReference>
<dbReference type="Pfam" id="PF00975">
    <property type="entry name" value="Thioesterase"/>
    <property type="match status" value="1"/>
</dbReference>
<evidence type="ECO:0000313" key="5">
    <source>
        <dbReference type="Proteomes" id="UP000295444"/>
    </source>
</evidence>
<comment type="similarity">
    <text evidence="1">Belongs to the thioesterase family.</text>
</comment>
<dbReference type="InterPro" id="IPR029058">
    <property type="entry name" value="AB_hydrolase_fold"/>
</dbReference>
<evidence type="ECO:0000256" key="1">
    <source>
        <dbReference type="ARBA" id="ARBA00007169"/>
    </source>
</evidence>
<dbReference type="PANTHER" id="PTHR11487:SF0">
    <property type="entry name" value="S-ACYL FATTY ACID SYNTHASE THIOESTERASE, MEDIUM CHAIN"/>
    <property type="match status" value="1"/>
</dbReference>